<dbReference type="InterPro" id="IPR018076">
    <property type="entry name" value="T2SS_GspF_dom"/>
</dbReference>
<feature type="transmembrane region" description="Helical" evidence="6">
    <location>
        <begin position="256"/>
        <end position="275"/>
    </location>
</feature>
<keyword evidence="5 6" id="KW-0472">Membrane</keyword>
<feature type="domain" description="Type II secretion system protein GspF" evidence="7">
    <location>
        <begin position="121"/>
        <end position="238"/>
    </location>
</feature>
<accession>A0ABY2BJJ7</accession>
<keyword evidence="3 6" id="KW-0812">Transmembrane</keyword>
<evidence type="ECO:0000256" key="2">
    <source>
        <dbReference type="ARBA" id="ARBA00022475"/>
    </source>
</evidence>
<dbReference type="EMBL" id="SLWM01000007">
    <property type="protein sequence ID" value="TCO21803.1"/>
    <property type="molecule type" value="Genomic_DNA"/>
</dbReference>
<evidence type="ECO:0000259" key="7">
    <source>
        <dbReference type="Pfam" id="PF00482"/>
    </source>
</evidence>
<gene>
    <name evidence="8" type="ORF">EV644_107125</name>
</gene>
<name>A0ABY2BJJ7_9ACTN</name>
<dbReference type="PANTHER" id="PTHR35007:SF4">
    <property type="entry name" value="CONSERVED TRANSMEMBRANE PROTEIN-RELATED"/>
    <property type="match status" value="1"/>
</dbReference>
<dbReference type="PANTHER" id="PTHR35007">
    <property type="entry name" value="INTEGRAL MEMBRANE PROTEIN-RELATED"/>
    <property type="match status" value="1"/>
</dbReference>
<reference evidence="8 9" key="1">
    <citation type="journal article" date="2015" name="Stand. Genomic Sci.">
        <title>Genomic Encyclopedia of Bacterial and Archaeal Type Strains, Phase III: the genomes of soil and plant-associated and newly described type strains.</title>
        <authorList>
            <person name="Whitman W.B."/>
            <person name="Woyke T."/>
            <person name="Klenk H.P."/>
            <person name="Zhou Y."/>
            <person name="Lilburn T.G."/>
            <person name="Beck B.J."/>
            <person name="De Vos P."/>
            <person name="Vandamme P."/>
            <person name="Eisen J.A."/>
            <person name="Garrity G."/>
            <person name="Hugenholtz P."/>
            <person name="Kyrpides N.C."/>
        </authorList>
    </citation>
    <scope>NUCLEOTIDE SEQUENCE [LARGE SCALE GENOMIC DNA]</scope>
    <source>
        <strain evidence="8 9">VKM Ac-2538</strain>
    </source>
</reference>
<feature type="transmembrane region" description="Helical" evidence="6">
    <location>
        <begin position="228"/>
        <end position="250"/>
    </location>
</feature>
<evidence type="ECO:0000256" key="5">
    <source>
        <dbReference type="ARBA" id="ARBA00023136"/>
    </source>
</evidence>
<evidence type="ECO:0000256" key="1">
    <source>
        <dbReference type="ARBA" id="ARBA00004651"/>
    </source>
</evidence>
<dbReference type="Proteomes" id="UP000295818">
    <property type="component" value="Unassembled WGS sequence"/>
</dbReference>
<evidence type="ECO:0000256" key="3">
    <source>
        <dbReference type="ARBA" id="ARBA00022692"/>
    </source>
</evidence>
<keyword evidence="2" id="KW-1003">Cell membrane</keyword>
<feature type="transmembrane region" description="Helical" evidence="6">
    <location>
        <begin position="65"/>
        <end position="98"/>
    </location>
</feature>
<organism evidence="8 9">
    <name type="scientific">Kribbella orskensis</name>
    <dbReference type="NCBI Taxonomy" id="2512216"/>
    <lineage>
        <taxon>Bacteria</taxon>
        <taxon>Bacillati</taxon>
        <taxon>Actinomycetota</taxon>
        <taxon>Actinomycetes</taxon>
        <taxon>Propionibacteriales</taxon>
        <taxon>Kribbellaceae</taxon>
        <taxon>Kribbella</taxon>
    </lineage>
</organism>
<proteinExistence type="predicted"/>
<evidence type="ECO:0000256" key="6">
    <source>
        <dbReference type="SAM" id="Phobius"/>
    </source>
</evidence>
<evidence type="ECO:0000313" key="9">
    <source>
        <dbReference type="Proteomes" id="UP000295818"/>
    </source>
</evidence>
<comment type="subcellular location">
    <subcellularLocation>
        <location evidence="1">Cell membrane</location>
        <topology evidence="1">Multi-pass membrane protein</topology>
    </subcellularLocation>
</comment>
<comment type="caution">
    <text evidence="8">The sequence shown here is derived from an EMBL/GenBank/DDBJ whole genome shotgun (WGS) entry which is preliminary data.</text>
</comment>
<protein>
    <submittedName>
        <fullName evidence="8">Tight adherence protein B</fullName>
    </submittedName>
</protein>
<evidence type="ECO:0000256" key="4">
    <source>
        <dbReference type="ARBA" id="ARBA00022989"/>
    </source>
</evidence>
<sequence>MPAMASLLAFLAAVATFSNPTRGIHRLTATPKPNTLGDSVIERRKALSVGAPDLARTAGRRLTAIATLVAIGIFLVASAGPSIVISTVAIAAVAALILAQRARQARQRAATSRRAAVVEACDILSADLIAGRPPADALEAAATICPDLQVASAAAKLGGDVPAALELAAESPGAEGLKALSAAWRVAEESGAAFALITERLADSLRADEAIRRQITANLAGTRATARLLAALPLFGTALGYAIGAHPLAFLLTTPLGYLCLLTGLLLTALGLHWTTTLTTKAAP</sequence>
<dbReference type="RefSeq" id="WP_132190353.1">
    <property type="nucleotide sequence ID" value="NZ_SLWM01000007.1"/>
</dbReference>
<keyword evidence="4 6" id="KW-1133">Transmembrane helix</keyword>
<evidence type="ECO:0000313" key="8">
    <source>
        <dbReference type="EMBL" id="TCO21803.1"/>
    </source>
</evidence>
<dbReference type="Pfam" id="PF00482">
    <property type="entry name" value="T2SSF"/>
    <property type="match status" value="1"/>
</dbReference>
<keyword evidence="9" id="KW-1185">Reference proteome</keyword>